<feature type="coiled-coil region" evidence="1">
    <location>
        <begin position="163"/>
        <end position="207"/>
    </location>
</feature>
<dbReference type="Proteomes" id="UP001396898">
    <property type="component" value="Unassembled WGS sequence"/>
</dbReference>
<sequence>MSSRNDRGLQEEIHRLRNESWSLRLEQTGVQRHLDQERRSNQQLQGRLEEVQKQLREERESHEATKAQLRESEDTSKKLLGENEELQATQAQLVEEGNGQIMSLLAEMEAKENTIRELRLNQGNQEAPDNEHQTYMENMLDRSDDVIAAETQETYRTVMIMEAERADTETKRANEEHARAEQEKARAEAAEAAVNEIREEANDSIHQVNCMTLTERAEKTRWRSRARNLSREVDWLRAENHYQRQRHSDFMTLLEDNED</sequence>
<keyword evidence="4" id="KW-1185">Reference proteome</keyword>
<name>A0ABR1SJL3_9PEZI</name>
<reference evidence="3 4" key="1">
    <citation type="submission" date="2023-01" db="EMBL/GenBank/DDBJ databases">
        <title>Analysis of 21 Apiospora genomes using comparative genomics revels a genus with tremendous synthesis potential of carbohydrate active enzymes and secondary metabolites.</title>
        <authorList>
            <person name="Sorensen T."/>
        </authorList>
    </citation>
    <scope>NUCLEOTIDE SEQUENCE [LARGE SCALE GENOMIC DNA]</scope>
    <source>
        <strain evidence="3 4">CBS 20057</strain>
    </source>
</reference>
<accession>A0ABR1SJL3</accession>
<gene>
    <name evidence="3" type="ORF">PG991_003106</name>
</gene>
<keyword evidence="1" id="KW-0175">Coiled coil</keyword>
<comment type="caution">
    <text evidence="3">The sequence shown here is derived from an EMBL/GenBank/DDBJ whole genome shotgun (WGS) entry which is preliminary data.</text>
</comment>
<dbReference type="EMBL" id="JAQQWI010000006">
    <property type="protein sequence ID" value="KAK8033708.1"/>
    <property type="molecule type" value="Genomic_DNA"/>
</dbReference>
<organism evidence="3 4">
    <name type="scientific">Apiospora marii</name>
    <dbReference type="NCBI Taxonomy" id="335849"/>
    <lineage>
        <taxon>Eukaryota</taxon>
        <taxon>Fungi</taxon>
        <taxon>Dikarya</taxon>
        <taxon>Ascomycota</taxon>
        <taxon>Pezizomycotina</taxon>
        <taxon>Sordariomycetes</taxon>
        <taxon>Xylariomycetidae</taxon>
        <taxon>Amphisphaeriales</taxon>
        <taxon>Apiosporaceae</taxon>
        <taxon>Apiospora</taxon>
    </lineage>
</organism>
<feature type="region of interest" description="Disordered" evidence="2">
    <location>
        <begin position="54"/>
        <end position="76"/>
    </location>
</feature>
<proteinExistence type="predicted"/>
<protein>
    <submittedName>
        <fullName evidence="3">Uncharacterized protein</fullName>
    </submittedName>
</protein>
<evidence type="ECO:0000313" key="4">
    <source>
        <dbReference type="Proteomes" id="UP001396898"/>
    </source>
</evidence>
<evidence type="ECO:0000256" key="1">
    <source>
        <dbReference type="SAM" id="Coils"/>
    </source>
</evidence>
<evidence type="ECO:0000313" key="3">
    <source>
        <dbReference type="EMBL" id="KAK8033708.1"/>
    </source>
</evidence>
<evidence type="ECO:0000256" key="2">
    <source>
        <dbReference type="SAM" id="MobiDB-lite"/>
    </source>
</evidence>